<sequence length="18" mass="2025">IEIRIIAASFLACKLIHI</sequence>
<keyword evidence="2" id="KW-1185">Reference proteome</keyword>
<feature type="non-terminal residue" evidence="1">
    <location>
        <position position="1"/>
    </location>
</feature>
<name>A0A8X6I0S0_TRICU</name>
<comment type="caution">
    <text evidence="1">The sequence shown here is derived from an EMBL/GenBank/DDBJ whole genome shotgun (WGS) entry which is preliminary data.</text>
</comment>
<evidence type="ECO:0000313" key="1">
    <source>
        <dbReference type="EMBL" id="GFR33616.1"/>
    </source>
</evidence>
<dbReference type="Proteomes" id="UP000887116">
    <property type="component" value="Unassembled WGS sequence"/>
</dbReference>
<protein>
    <submittedName>
        <fullName evidence="1">Uncharacterized protein</fullName>
    </submittedName>
</protein>
<accession>A0A8X6I0S0</accession>
<gene>
    <name evidence="1" type="ORF">TNCT_696941</name>
</gene>
<reference evidence="1" key="1">
    <citation type="submission" date="2020-07" db="EMBL/GenBank/DDBJ databases">
        <title>Multicomponent nature underlies the extraordinary mechanical properties of spider dragline silk.</title>
        <authorList>
            <person name="Kono N."/>
            <person name="Nakamura H."/>
            <person name="Mori M."/>
            <person name="Yoshida Y."/>
            <person name="Ohtoshi R."/>
            <person name="Malay A.D."/>
            <person name="Moran D.A.P."/>
            <person name="Tomita M."/>
            <person name="Numata K."/>
            <person name="Arakawa K."/>
        </authorList>
    </citation>
    <scope>NUCLEOTIDE SEQUENCE</scope>
</reference>
<organism evidence="1 2">
    <name type="scientific">Trichonephila clavata</name>
    <name type="common">Joro spider</name>
    <name type="synonym">Nephila clavata</name>
    <dbReference type="NCBI Taxonomy" id="2740835"/>
    <lineage>
        <taxon>Eukaryota</taxon>
        <taxon>Metazoa</taxon>
        <taxon>Ecdysozoa</taxon>
        <taxon>Arthropoda</taxon>
        <taxon>Chelicerata</taxon>
        <taxon>Arachnida</taxon>
        <taxon>Araneae</taxon>
        <taxon>Araneomorphae</taxon>
        <taxon>Entelegynae</taxon>
        <taxon>Araneoidea</taxon>
        <taxon>Nephilidae</taxon>
        <taxon>Trichonephila</taxon>
    </lineage>
</organism>
<dbReference type="AlphaFoldDB" id="A0A8X6I0S0"/>
<dbReference type="EMBL" id="BMAO01019892">
    <property type="protein sequence ID" value="GFR33616.1"/>
    <property type="molecule type" value="Genomic_DNA"/>
</dbReference>
<proteinExistence type="predicted"/>
<evidence type="ECO:0000313" key="2">
    <source>
        <dbReference type="Proteomes" id="UP000887116"/>
    </source>
</evidence>